<dbReference type="KEGG" id="lit:FPZ52_05795"/>
<feature type="chain" id="PRO_5023081792" description="Lipoprotein" evidence="1">
    <location>
        <begin position="16"/>
        <end position="150"/>
    </location>
</feature>
<keyword evidence="3" id="KW-1185">Reference proteome</keyword>
<sequence>MRTTGLLLVTAIALAGCSALNPRNWFDRQEVVTLAPEGGYVPVAVDGRPLVDQVATVNVERTPGGVIVRATGVPPTQEYWDAELVQIETPDLPASTIRYEFRLRGPIGPANVGSVPSREIEVGKFISNPDLAGVSTITVTGARNAVSRSR</sequence>
<dbReference type="OrthoDB" id="7773807at2"/>
<accession>A0A5B8IUT1</accession>
<gene>
    <name evidence="2" type="ORF">FPZ52_05795</name>
</gene>
<proteinExistence type="predicted"/>
<organism evidence="2 3">
    <name type="scientific">Qingshengfaniella alkalisoli</name>
    <dbReference type="NCBI Taxonomy" id="2599296"/>
    <lineage>
        <taxon>Bacteria</taxon>
        <taxon>Pseudomonadati</taxon>
        <taxon>Pseudomonadota</taxon>
        <taxon>Alphaproteobacteria</taxon>
        <taxon>Rhodobacterales</taxon>
        <taxon>Paracoccaceae</taxon>
        <taxon>Qingshengfaniella</taxon>
    </lineage>
</organism>
<dbReference type="AlphaFoldDB" id="A0A5B8IUT1"/>
<evidence type="ECO:0000313" key="2">
    <source>
        <dbReference type="EMBL" id="QDY69193.1"/>
    </source>
</evidence>
<evidence type="ECO:0008006" key="4">
    <source>
        <dbReference type="Google" id="ProtNLM"/>
    </source>
</evidence>
<reference evidence="2 3" key="1">
    <citation type="submission" date="2019-07" db="EMBL/GenBank/DDBJ databases">
        <title>Litoreibacter alkalisoli sp. nov., isolated from saline-alkaline soil.</title>
        <authorList>
            <person name="Wang S."/>
            <person name="Xu L."/>
            <person name="Xing Y.-T."/>
            <person name="Sun J.-Q."/>
        </authorList>
    </citation>
    <scope>NUCLEOTIDE SEQUENCE [LARGE SCALE GENOMIC DNA]</scope>
    <source>
        <strain evidence="2 3">LN3S51</strain>
    </source>
</reference>
<dbReference type="Proteomes" id="UP000318483">
    <property type="component" value="Chromosome"/>
</dbReference>
<keyword evidence="1" id="KW-0732">Signal</keyword>
<name>A0A5B8IUT1_9RHOB</name>
<evidence type="ECO:0000256" key="1">
    <source>
        <dbReference type="SAM" id="SignalP"/>
    </source>
</evidence>
<evidence type="ECO:0000313" key="3">
    <source>
        <dbReference type="Proteomes" id="UP000318483"/>
    </source>
</evidence>
<dbReference type="RefSeq" id="WP_146364573.1">
    <property type="nucleotide sequence ID" value="NZ_CP042261.1"/>
</dbReference>
<dbReference type="PROSITE" id="PS51257">
    <property type="entry name" value="PROKAR_LIPOPROTEIN"/>
    <property type="match status" value="1"/>
</dbReference>
<feature type="signal peptide" evidence="1">
    <location>
        <begin position="1"/>
        <end position="15"/>
    </location>
</feature>
<protein>
    <recommendedName>
        <fullName evidence="4">Lipoprotein</fullName>
    </recommendedName>
</protein>
<dbReference type="EMBL" id="CP042261">
    <property type="protein sequence ID" value="QDY69193.1"/>
    <property type="molecule type" value="Genomic_DNA"/>
</dbReference>